<dbReference type="RefSeq" id="WP_304995585.1">
    <property type="nucleotide sequence ID" value="NZ_CP101717.1"/>
</dbReference>
<proteinExistence type="predicted"/>
<name>A0AB38YFZ6_9GAMM</name>
<gene>
    <name evidence="1" type="ORF">NFC81_00555</name>
</gene>
<evidence type="ECO:0000313" key="1">
    <source>
        <dbReference type="EMBL" id="WLD58299.1"/>
    </source>
</evidence>
<dbReference type="PROSITE" id="PS51318">
    <property type="entry name" value="TAT"/>
    <property type="match status" value="1"/>
</dbReference>
<dbReference type="EMBL" id="CP101717">
    <property type="protein sequence ID" value="WLD58299.1"/>
    <property type="molecule type" value="Genomic_DNA"/>
</dbReference>
<accession>A0AB38YFZ6</accession>
<protein>
    <submittedName>
        <fullName evidence="1">FecR domain-containing protein</fullName>
    </submittedName>
</protein>
<organism evidence="1">
    <name type="scientific">Salinispirillum sp. LH 10-3-1</name>
    <dbReference type="NCBI Taxonomy" id="2952525"/>
    <lineage>
        <taxon>Bacteria</taxon>
        <taxon>Pseudomonadati</taxon>
        <taxon>Pseudomonadota</taxon>
        <taxon>Gammaproteobacteria</taxon>
        <taxon>Oceanospirillales</taxon>
        <taxon>Saccharospirillaceae</taxon>
        <taxon>Salinispirillum</taxon>
    </lineage>
</organism>
<dbReference type="AlphaFoldDB" id="A0AB38YFZ6"/>
<reference evidence="1" key="1">
    <citation type="submission" date="2022-07" db="EMBL/GenBank/DDBJ databases">
        <title>Complete genome sequence of Salinispirillum sp. LH10-3-1 capable of multiple carbohydrate inversion isolated from a soda lake.</title>
        <authorList>
            <person name="Liu J."/>
            <person name="Zhai Y."/>
            <person name="Zhang H."/>
            <person name="Yang H."/>
            <person name="Qu J."/>
            <person name="Li J."/>
        </authorList>
    </citation>
    <scope>NUCLEOTIDE SEQUENCE</scope>
    <source>
        <strain evidence="1">LH 10-3-1</strain>
    </source>
</reference>
<dbReference type="InterPro" id="IPR006311">
    <property type="entry name" value="TAT_signal"/>
</dbReference>
<sequence length="241" mass="26510">MDNRRQFLRRSLQVSLFTLVASSGVGSLLGARAQAQLLGQLPGELPPGRSIYELQGEVWIDGVRANLNSQVTADSHLRTGSNSLIIFVVGRDAYILREQSELQLRSEGALATGLRLLTGKVLSVFGQRSDESLTLSTSTATIGIRGTGVYAESHADYSYLCTCYGTTELSANARPSERERIQATYHDARIVLAKPENGRLILPGPFINHTDEELSLIEALVGRKTPFNAMRQDYQGPQRRY</sequence>